<dbReference type="EMBL" id="FNPH01000006">
    <property type="protein sequence ID" value="SDZ14888.1"/>
    <property type="molecule type" value="Genomic_DNA"/>
</dbReference>
<keyword evidence="2" id="KW-1185">Reference proteome</keyword>
<dbReference type="STRING" id="405436.SAMN05444365_10627"/>
<organism evidence="1 2">
    <name type="scientific">Micromonospora pattaloongensis</name>
    <dbReference type="NCBI Taxonomy" id="405436"/>
    <lineage>
        <taxon>Bacteria</taxon>
        <taxon>Bacillati</taxon>
        <taxon>Actinomycetota</taxon>
        <taxon>Actinomycetes</taxon>
        <taxon>Micromonosporales</taxon>
        <taxon>Micromonosporaceae</taxon>
        <taxon>Micromonospora</taxon>
    </lineage>
</organism>
<dbReference type="AlphaFoldDB" id="A0A1H3QPF0"/>
<name>A0A1H3QPF0_9ACTN</name>
<accession>A0A1H3QPF0</accession>
<reference evidence="2" key="1">
    <citation type="submission" date="2016-10" db="EMBL/GenBank/DDBJ databases">
        <authorList>
            <person name="Varghese N."/>
            <person name="Submissions S."/>
        </authorList>
    </citation>
    <scope>NUCLEOTIDE SEQUENCE [LARGE SCALE GENOMIC DNA]</scope>
    <source>
        <strain evidence="2">DSM 45245</strain>
    </source>
</reference>
<proteinExistence type="predicted"/>
<dbReference type="RefSeq" id="WP_091558330.1">
    <property type="nucleotide sequence ID" value="NZ_FNPH01000006.1"/>
</dbReference>
<evidence type="ECO:0000313" key="2">
    <source>
        <dbReference type="Proteomes" id="UP000242415"/>
    </source>
</evidence>
<protein>
    <submittedName>
        <fullName evidence="1">Uncharacterized protein</fullName>
    </submittedName>
</protein>
<sequence>MPPPTSLTAGHLAYAVVPPAPDDAADPARDPVPVLVAGLDRVDSLLRIADGARVRLTVLPEPPQQLSLTELVQAARRRLRGQRVRLDTDELAARRYVLDRVREGLVT</sequence>
<dbReference type="Proteomes" id="UP000242415">
    <property type="component" value="Unassembled WGS sequence"/>
</dbReference>
<evidence type="ECO:0000313" key="1">
    <source>
        <dbReference type="EMBL" id="SDZ14888.1"/>
    </source>
</evidence>
<gene>
    <name evidence="1" type="ORF">SAMN05444365_10627</name>
</gene>